<organism evidence="2 3">
    <name type="scientific">Phaeosphaeria nodorum (strain SN15 / ATCC MYA-4574 / FGSC 10173)</name>
    <name type="common">Glume blotch fungus</name>
    <name type="synonym">Parastagonospora nodorum</name>
    <dbReference type="NCBI Taxonomy" id="321614"/>
    <lineage>
        <taxon>Eukaryota</taxon>
        <taxon>Fungi</taxon>
        <taxon>Dikarya</taxon>
        <taxon>Ascomycota</taxon>
        <taxon>Pezizomycotina</taxon>
        <taxon>Dothideomycetes</taxon>
        <taxon>Pleosporomycetidae</taxon>
        <taxon>Pleosporales</taxon>
        <taxon>Pleosporineae</taxon>
        <taxon>Phaeosphaeriaceae</taxon>
        <taxon>Parastagonospora</taxon>
    </lineage>
</organism>
<evidence type="ECO:0000313" key="3">
    <source>
        <dbReference type="Proteomes" id="UP000663193"/>
    </source>
</evidence>
<evidence type="ECO:0000313" key="2">
    <source>
        <dbReference type="EMBL" id="QRC92088.1"/>
    </source>
</evidence>
<accession>A0A7U2EU90</accession>
<evidence type="ECO:0000256" key="1">
    <source>
        <dbReference type="SAM" id="MobiDB-lite"/>
    </source>
</evidence>
<feature type="compositionally biased region" description="Polar residues" evidence="1">
    <location>
        <begin position="9"/>
        <end position="25"/>
    </location>
</feature>
<feature type="region of interest" description="Disordered" evidence="1">
    <location>
        <begin position="1"/>
        <end position="27"/>
    </location>
</feature>
<gene>
    <name evidence="2" type="ORF">JI435_022530</name>
</gene>
<dbReference type="Proteomes" id="UP000663193">
    <property type="component" value="Chromosome 2"/>
</dbReference>
<dbReference type="OrthoDB" id="2275718at2759"/>
<keyword evidence="3" id="KW-1185">Reference proteome</keyword>
<name>A0A7U2EU90_PHANO</name>
<protein>
    <submittedName>
        <fullName evidence="2">Uncharacterized protein</fullName>
    </submittedName>
</protein>
<dbReference type="VEuPathDB" id="FungiDB:JI435_022530"/>
<sequence length="75" mass="8708">MDDKILTPSRRSNPETVSAQSYRAQETSEMRRWAETLKLNKPIPRDVLPLLAKDGAKQLEIVMKHMHIGKQEQHE</sequence>
<proteinExistence type="predicted"/>
<dbReference type="EMBL" id="CP069024">
    <property type="protein sequence ID" value="QRC92088.1"/>
    <property type="molecule type" value="Genomic_DNA"/>
</dbReference>
<dbReference type="RefSeq" id="XP_001792867.1">
    <property type="nucleotide sequence ID" value="XM_001792815.1"/>
</dbReference>
<reference evidence="3" key="1">
    <citation type="journal article" date="2021" name="BMC Genomics">
        <title>Chromosome-level genome assembly and manually-curated proteome of model necrotroph Parastagonospora nodorum Sn15 reveals a genome-wide trove of candidate effector homologs, and redundancy of virulence-related functions within an accessory chromosome.</title>
        <authorList>
            <person name="Bertazzoni S."/>
            <person name="Jones D.A.B."/>
            <person name="Phan H.T."/>
            <person name="Tan K.-C."/>
            <person name="Hane J.K."/>
        </authorList>
    </citation>
    <scope>NUCLEOTIDE SEQUENCE [LARGE SCALE GENOMIC DNA]</scope>
    <source>
        <strain evidence="3">SN15 / ATCC MYA-4574 / FGSC 10173)</strain>
    </source>
</reference>
<dbReference type="AlphaFoldDB" id="A0A7U2EU90"/>
<dbReference type="KEGG" id="pno:SNOG_02253"/>